<proteinExistence type="predicted"/>
<dbReference type="Gene3D" id="3.40.50.300">
    <property type="entry name" value="P-loop containing nucleotide triphosphate hydrolases"/>
    <property type="match status" value="1"/>
</dbReference>
<dbReference type="PANTHER" id="PTHR43581:SF3">
    <property type="entry name" value="AAA+ ATPASE DOMAIN-CONTAINING PROTEIN"/>
    <property type="match status" value="1"/>
</dbReference>
<accession>A0A6N8H6S2</accession>
<dbReference type="OrthoDB" id="9792800at2"/>
<organism evidence="2 3">
    <name type="scientific">Flavobacterium rakeshii</name>
    <dbReference type="NCBI Taxonomy" id="1038845"/>
    <lineage>
        <taxon>Bacteria</taxon>
        <taxon>Pseudomonadati</taxon>
        <taxon>Bacteroidota</taxon>
        <taxon>Flavobacteriia</taxon>
        <taxon>Flavobacteriales</taxon>
        <taxon>Flavobacteriaceae</taxon>
        <taxon>Flavobacterium</taxon>
    </lineage>
</organism>
<dbReference type="InterPro" id="IPR041685">
    <property type="entry name" value="AAA_GajA/Old/RecF-like"/>
</dbReference>
<evidence type="ECO:0000259" key="1">
    <source>
        <dbReference type="Pfam" id="PF13175"/>
    </source>
</evidence>
<comment type="caution">
    <text evidence="2">The sequence shown here is derived from an EMBL/GenBank/DDBJ whole genome shotgun (WGS) entry which is preliminary data.</text>
</comment>
<evidence type="ECO:0000313" key="3">
    <source>
        <dbReference type="Proteomes" id="UP000433945"/>
    </source>
</evidence>
<reference evidence="2 3" key="1">
    <citation type="submission" date="2019-12" db="EMBL/GenBank/DDBJ databases">
        <authorList>
            <person name="Sun J.-Q."/>
        </authorList>
    </citation>
    <scope>NUCLEOTIDE SEQUENCE [LARGE SCALE GENOMIC DNA]</scope>
    <source>
        <strain evidence="2 3">JCM 17928</strain>
    </source>
</reference>
<gene>
    <name evidence="2" type="ORF">GN157_01170</name>
</gene>
<dbReference type="InterPro" id="IPR027417">
    <property type="entry name" value="P-loop_NTPase"/>
</dbReference>
<evidence type="ECO:0000313" key="2">
    <source>
        <dbReference type="EMBL" id="MUV02309.1"/>
    </source>
</evidence>
<dbReference type="InterPro" id="IPR051396">
    <property type="entry name" value="Bact_Antivir_Def_Nuclease"/>
</dbReference>
<protein>
    <submittedName>
        <fullName evidence="2">AAA family ATPase</fullName>
    </submittedName>
</protein>
<dbReference type="AlphaFoldDB" id="A0A6N8H6S2"/>
<dbReference type="PANTHER" id="PTHR43581">
    <property type="entry name" value="ATP/GTP PHOSPHATASE"/>
    <property type="match status" value="1"/>
</dbReference>
<name>A0A6N8H6S2_9FLAO</name>
<dbReference type="Proteomes" id="UP000433945">
    <property type="component" value="Unassembled WGS sequence"/>
</dbReference>
<keyword evidence="3" id="KW-1185">Reference proteome</keyword>
<dbReference type="SUPFAM" id="SSF52540">
    <property type="entry name" value="P-loop containing nucleoside triphosphate hydrolases"/>
    <property type="match status" value="1"/>
</dbReference>
<feature type="domain" description="Endonuclease GajA/Old nuclease/RecF-like AAA" evidence="1">
    <location>
        <begin position="9"/>
        <end position="58"/>
    </location>
</feature>
<dbReference type="Pfam" id="PF13175">
    <property type="entry name" value="AAA_15"/>
    <property type="match status" value="1"/>
</dbReference>
<sequence>MRISNTWHKKKTKQYQIFGIEEPETFLHPELQHDLLDSIISLSDDSQFFITTHSPIFAGATKSSNIIVVKKENEISKYFNFENENHILDVVISELGIRPNYNLLNENYRKAVFVEGSGDIQFWNIAFTKITGTLPDDILFIPCGGDQVDFYVNATLCKKINRKFLFILDSDKGAIDYEAKVKNKSKLKEEIEKSGGELLILHKREIENYYSKDAIQRLLGDKKLPPEFKIEDYNDVKEEIKNNVIEPLKVNFKTKNNIDVFNEMSRDEWINSSFKIGNTTDVESIIQKILE</sequence>
<dbReference type="EMBL" id="WOWP01000002">
    <property type="protein sequence ID" value="MUV02309.1"/>
    <property type="molecule type" value="Genomic_DNA"/>
</dbReference>